<sequence>MLILISTSIVSTLPPASELSRRMAGFFFLLLFVLFSSSVCASPGKKPKPVQKPMQAVQQQSKEARERMKNRMRLLSSAKKRLAVVPPTPEQKKRQAAEKLAARALNREQLAMHTRWRPGMMGGSEGLWPLATEALMAEMTSPRVEATVHKVIQRLKLQLGKPYVWGGQTPDQGFDCSGLIYYAYNKLLSQKLPRTANGMFQDQRLKRINQRQLQRGDLVFFSIKSQDRADHVGVYLGDGQFIEAPRTGLNIRISQLTDNYWQDHFLGAKRILTEEAIL</sequence>
<organism evidence="6 7">
    <name type="scientific">Cedecea neteri</name>
    <dbReference type="NCBI Taxonomy" id="158822"/>
    <lineage>
        <taxon>Bacteria</taxon>
        <taxon>Pseudomonadati</taxon>
        <taxon>Pseudomonadota</taxon>
        <taxon>Gammaproteobacteria</taxon>
        <taxon>Enterobacterales</taxon>
        <taxon>Enterobacteriaceae</taxon>
        <taxon>Cedecea</taxon>
    </lineage>
</organism>
<dbReference type="InterPro" id="IPR000064">
    <property type="entry name" value="NLP_P60_dom"/>
</dbReference>
<accession>A0A089PWC3</accession>
<dbReference type="GO" id="GO:0008234">
    <property type="term" value="F:cysteine-type peptidase activity"/>
    <property type="evidence" value="ECO:0007669"/>
    <property type="project" value="UniProtKB-KW"/>
</dbReference>
<keyword evidence="2" id="KW-0645">Protease</keyword>
<dbReference type="OrthoDB" id="9807055at2"/>
<gene>
    <name evidence="6" type="ORF">JT31_06750</name>
</gene>
<evidence type="ECO:0000256" key="4">
    <source>
        <dbReference type="ARBA" id="ARBA00022807"/>
    </source>
</evidence>
<dbReference type="AlphaFoldDB" id="A0A089PWC3"/>
<dbReference type="EMBL" id="CP009451">
    <property type="protein sequence ID" value="AIR04318.1"/>
    <property type="molecule type" value="Genomic_DNA"/>
</dbReference>
<evidence type="ECO:0000256" key="2">
    <source>
        <dbReference type="ARBA" id="ARBA00022670"/>
    </source>
</evidence>
<evidence type="ECO:0000256" key="1">
    <source>
        <dbReference type="ARBA" id="ARBA00007074"/>
    </source>
</evidence>
<dbReference type="KEGG" id="cnt:JT31_06750"/>
<dbReference type="PROSITE" id="PS51935">
    <property type="entry name" value="NLPC_P60"/>
    <property type="match status" value="1"/>
</dbReference>
<dbReference type="GO" id="GO:0006508">
    <property type="term" value="P:proteolysis"/>
    <property type="evidence" value="ECO:0007669"/>
    <property type="project" value="UniProtKB-KW"/>
</dbReference>
<feature type="domain" description="NlpC/P60" evidence="5">
    <location>
        <begin position="145"/>
        <end position="272"/>
    </location>
</feature>
<comment type="similarity">
    <text evidence="1">Belongs to the peptidase C40 family.</text>
</comment>
<dbReference type="RefSeq" id="WP_038474817.1">
    <property type="nucleotide sequence ID" value="NZ_CP009451.1"/>
</dbReference>
<keyword evidence="4" id="KW-0788">Thiol protease</keyword>
<keyword evidence="7" id="KW-1185">Reference proteome</keyword>
<evidence type="ECO:0000313" key="7">
    <source>
        <dbReference type="Proteomes" id="UP000029481"/>
    </source>
</evidence>
<protein>
    <recommendedName>
        <fullName evidence="5">NlpC/P60 domain-containing protein</fullName>
    </recommendedName>
</protein>
<evidence type="ECO:0000256" key="3">
    <source>
        <dbReference type="ARBA" id="ARBA00022801"/>
    </source>
</evidence>
<proteinExistence type="inferred from homology"/>
<dbReference type="Proteomes" id="UP000029481">
    <property type="component" value="Chromosome"/>
</dbReference>
<dbReference type="SUPFAM" id="SSF54001">
    <property type="entry name" value="Cysteine proteinases"/>
    <property type="match status" value="1"/>
</dbReference>
<evidence type="ECO:0000313" key="6">
    <source>
        <dbReference type="EMBL" id="AIR04318.1"/>
    </source>
</evidence>
<name>A0A089PWC3_9ENTR</name>
<dbReference type="PANTHER" id="PTHR47053">
    <property type="entry name" value="MUREIN DD-ENDOPEPTIDASE MEPH-RELATED"/>
    <property type="match status" value="1"/>
</dbReference>
<evidence type="ECO:0000259" key="5">
    <source>
        <dbReference type="PROSITE" id="PS51935"/>
    </source>
</evidence>
<dbReference type="PANTHER" id="PTHR47053:SF1">
    <property type="entry name" value="MUREIN DD-ENDOPEPTIDASE MEPH-RELATED"/>
    <property type="match status" value="1"/>
</dbReference>
<dbReference type="Gene3D" id="3.90.1720.10">
    <property type="entry name" value="endopeptidase domain like (from Nostoc punctiforme)"/>
    <property type="match status" value="1"/>
</dbReference>
<dbReference type="InterPro" id="IPR038765">
    <property type="entry name" value="Papain-like_cys_pep_sf"/>
</dbReference>
<keyword evidence="3" id="KW-0378">Hydrolase</keyword>
<dbReference type="InterPro" id="IPR051202">
    <property type="entry name" value="Peptidase_C40"/>
</dbReference>
<dbReference type="Pfam" id="PF00877">
    <property type="entry name" value="NLPC_P60"/>
    <property type="match status" value="1"/>
</dbReference>
<reference evidence="6 7" key="1">
    <citation type="submission" date="2014-09" db="EMBL/GenBank/DDBJ databases">
        <title>Cedecea neteri SSMD04 Genome Sequencing.</title>
        <authorList>
            <person name="Tan J.-Y."/>
        </authorList>
    </citation>
    <scope>NUCLEOTIDE SEQUENCE [LARGE SCALE GENOMIC DNA]</scope>
    <source>
        <strain evidence="6 7">SSMD04</strain>
    </source>
</reference>